<evidence type="ECO:0000313" key="6">
    <source>
        <dbReference type="EMBL" id="RCN45332.1"/>
    </source>
</evidence>
<organism evidence="6 7">
    <name type="scientific">Ancylostoma caninum</name>
    <name type="common">Dog hookworm</name>
    <dbReference type="NCBI Taxonomy" id="29170"/>
    <lineage>
        <taxon>Eukaryota</taxon>
        <taxon>Metazoa</taxon>
        <taxon>Ecdysozoa</taxon>
        <taxon>Nematoda</taxon>
        <taxon>Chromadorea</taxon>
        <taxon>Rhabditida</taxon>
        <taxon>Rhabditina</taxon>
        <taxon>Rhabditomorpha</taxon>
        <taxon>Strongyloidea</taxon>
        <taxon>Ancylostomatidae</taxon>
        <taxon>Ancylostomatinae</taxon>
        <taxon>Ancylostoma</taxon>
    </lineage>
</organism>
<evidence type="ECO:0000256" key="4">
    <source>
        <dbReference type="ARBA" id="ARBA00022729"/>
    </source>
</evidence>
<evidence type="ECO:0000256" key="5">
    <source>
        <dbReference type="SAM" id="Phobius"/>
    </source>
</evidence>
<dbReference type="InterPro" id="IPR001534">
    <property type="entry name" value="Transthyretin-like"/>
</dbReference>
<evidence type="ECO:0000313" key="7">
    <source>
        <dbReference type="Proteomes" id="UP000252519"/>
    </source>
</evidence>
<keyword evidence="5" id="KW-0472">Membrane</keyword>
<dbReference type="EMBL" id="JOJR01000104">
    <property type="protein sequence ID" value="RCN45332.1"/>
    <property type="molecule type" value="Genomic_DNA"/>
</dbReference>
<keyword evidence="4" id="KW-0732">Signal</keyword>
<dbReference type="OrthoDB" id="5912452at2759"/>
<keyword evidence="3" id="KW-0964">Secreted</keyword>
<keyword evidence="5" id="KW-1133">Transmembrane helix</keyword>
<name>A0A368GLS6_ANCCA</name>
<dbReference type="GO" id="GO:0005576">
    <property type="term" value="C:extracellular region"/>
    <property type="evidence" value="ECO:0007669"/>
    <property type="project" value="UniProtKB-SubCell"/>
</dbReference>
<dbReference type="AlphaFoldDB" id="A0A368GLS6"/>
<proteinExistence type="inferred from homology"/>
<comment type="subcellular location">
    <subcellularLocation>
        <location evidence="1">Secreted</location>
    </subcellularLocation>
</comment>
<feature type="transmembrane region" description="Helical" evidence="5">
    <location>
        <begin position="12"/>
        <end position="32"/>
    </location>
</feature>
<accession>A0A368GLS6</accession>
<reference evidence="6 7" key="1">
    <citation type="submission" date="2014-10" db="EMBL/GenBank/DDBJ databases">
        <title>Draft genome of the hookworm Ancylostoma caninum.</title>
        <authorList>
            <person name="Mitreva M."/>
        </authorList>
    </citation>
    <scope>NUCLEOTIDE SEQUENCE [LARGE SCALE GENOMIC DNA]</scope>
    <source>
        <strain evidence="6 7">Baltimore</strain>
    </source>
</reference>
<gene>
    <name evidence="6" type="ORF">ANCCAN_08633</name>
</gene>
<dbReference type="Proteomes" id="UP000252519">
    <property type="component" value="Unassembled WGS sequence"/>
</dbReference>
<comment type="caution">
    <text evidence="6">The sequence shown here is derived from an EMBL/GenBank/DDBJ whole genome shotgun (WGS) entry which is preliminary data.</text>
</comment>
<dbReference type="InterPro" id="IPR038479">
    <property type="entry name" value="Transthyretin-like_sf"/>
</dbReference>
<dbReference type="Pfam" id="PF01060">
    <property type="entry name" value="TTR-52"/>
    <property type="match status" value="1"/>
</dbReference>
<comment type="similarity">
    <text evidence="2">Belongs to the nematode transthyretin-like family.</text>
</comment>
<evidence type="ECO:0000256" key="2">
    <source>
        <dbReference type="ARBA" id="ARBA00010112"/>
    </source>
</evidence>
<evidence type="ECO:0000256" key="1">
    <source>
        <dbReference type="ARBA" id="ARBA00004613"/>
    </source>
</evidence>
<keyword evidence="5" id="KW-0812">Transmembrane</keyword>
<sequence length="112" mass="12662">MEFLLLVAYQQMRIFLLFLLFPTCFAILGSIGRKQSVGVSGRLTCNGIPAQGIKVKLYDTEIFADRKLDQDKTDKDGSFRLAGTAREISPIDPHLNIYHKCNYRGVRSCSLF</sequence>
<dbReference type="Gene3D" id="2.60.40.3330">
    <property type="match status" value="1"/>
</dbReference>
<protein>
    <submittedName>
        <fullName evidence="6">Transthyretin-like family protein</fullName>
    </submittedName>
</protein>
<dbReference type="PANTHER" id="PTHR21700">
    <property type="entry name" value="TRANSTHYRETIN-LIKE FAMILY PROTEIN-RELATED"/>
    <property type="match status" value="1"/>
</dbReference>
<keyword evidence="7" id="KW-1185">Reference proteome</keyword>
<evidence type="ECO:0000256" key="3">
    <source>
        <dbReference type="ARBA" id="ARBA00022525"/>
    </source>
</evidence>
<dbReference type="PANTHER" id="PTHR21700:SF24">
    <property type="entry name" value="TRANSTHYRETIN-LIKE FAMILY PROTEIN"/>
    <property type="match status" value="1"/>
</dbReference>
<dbReference type="GO" id="GO:0009986">
    <property type="term" value="C:cell surface"/>
    <property type="evidence" value="ECO:0007669"/>
    <property type="project" value="InterPro"/>
</dbReference>